<dbReference type="RefSeq" id="WP_242942858.1">
    <property type="nucleotide sequence ID" value="NZ_FWXW01000010.1"/>
</dbReference>
<reference evidence="12 13" key="1">
    <citation type="submission" date="2017-04" db="EMBL/GenBank/DDBJ databases">
        <authorList>
            <person name="Afonso C.L."/>
            <person name="Miller P.J."/>
            <person name="Scott M.A."/>
            <person name="Spackman E."/>
            <person name="Goraichik I."/>
            <person name="Dimitrov K.M."/>
            <person name="Suarez D.L."/>
            <person name="Swayne D.E."/>
        </authorList>
    </citation>
    <scope>NUCLEOTIDE SEQUENCE [LARGE SCALE GENOMIC DNA]</scope>
    <source>
        <strain evidence="12 13">DSM 12816</strain>
    </source>
</reference>
<name>A0A1W2CHA7_9FIRM</name>
<evidence type="ECO:0000256" key="3">
    <source>
        <dbReference type="ARBA" id="ARBA00022448"/>
    </source>
</evidence>
<evidence type="ECO:0000256" key="9">
    <source>
        <dbReference type="ARBA" id="ARBA00023136"/>
    </source>
</evidence>
<evidence type="ECO:0000313" key="13">
    <source>
        <dbReference type="Proteomes" id="UP000192790"/>
    </source>
</evidence>
<evidence type="ECO:0000256" key="6">
    <source>
        <dbReference type="ARBA" id="ARBA00022927"/>
    </source>
</evidence>
<proteinExistence type="inferred from homology"/>
<keyword evidence="9 11" id="KW-0472">Membrane</keyword>
<dbReference type="InterPro" id="IPR003849">
    <property type="entry name" value="Preprotein_translocase_YajC"/>
</dbReference>
<dbReference type="NCBIfam" id="TIGR00739">
    <property type="entry name" value="yajC"/>
    <property type="match status" value="1"/>
</dbReference>
<evidence type="ECO:0000313" key="12">
    <source>
        <dbReference type="EMBL" id="SMC84446.1"/>
    </source>
</evidence>
<evidence type="ECO:0000256" key="2">
    <source>
        <dbReference type="ARBA" id="ARBA00006742"/>
    </source>
</evidence>
<evidence type="ECO:0000256" key="7">
    <source>
        <dbReference type="ARBA" id="ARBA00022989"/>
    </source>
</evidence>
<accession>A0A1W2CHA7</accession>
<keyword evidence="4" id="KW-1003">Cell membrane</keyword>
<protein>
    <submittedName>
        <fullName evidence="12">Preprotein translocase subunit YajC</fullName>
    </submittedName>
</protein>
<feature type="transmembrane region" description="Helical" evidence="11">
    <location>
        <begin position="6"/>
        <end position="21"/>
    </location>
</feature>
<dbReference type="PRINTS" id="PR01853">
    <property type="entry name" value="YAJCTRNLCASE"/>
</dbReference>
<keyword evidence="3" id="KW-0813">Transport</keyword>
<evidence type="ECO:0000256" key="8">
    <source>
        <dbReference type="ARBA" id="ARBA00023010"/>
    </source>
</evidence>
<keyword evidence="5 11" id="KW-0812">Transmembrane</keyword>
<keyword evidence="8" id="KW-0811">Translocation</keyword>
<keyword evidence="6" id="KW-0653">Protein transport</keyword>
<keyword evidence="13" id="KW-1185">Reference proteome</keyword>
<gene>
    <name evidence="12" type="ORF">SAMN02745168_0010</name>
</gene>
<evidence type="ECO:0000256" key="4">
    <source>
        <dbReference type="ARBA" id="ARBA00022475"/>
    </source>
</evidence>
<evidence type="ECO:0000256" key="5">
    <source>
        <dbReference type="ARBA" id="ARBA00022692"/>
    </source>
</evidence>
<organism evidence="12 13">
    <name type="scientific">Papillibacter cinnamivorans DSM 12816</name>
    <dbReference type="NCBI Taxonomy" id="1122930"/>
    <lineage>
        <taxon>Bacteria</taxon>
        <taxon>Bacillati</taxon>
        <taxon>Bacillota</taxon>
        <taxon>Clostridia</taxon>
        <taxon>Eubacteriales</taxon>
        <taxon>Oscillospiraceae</taxon>
        <taxon>Papillibacter</taxon>
    </lineage>
</organism>
<dbReference type="SMART" id="SM01323">
    <property type="entry name" value="YajC"/>
    <property type="match status" value="1"/>
</dbReference>
<dbReference type="GO" id="GO:0005886">
    <property type="term" value="C:plasma membrane"/>
    <property type="evidence" value="ECO:0007669"/>
    <property type="project" value="UniProtKB-SubCell"/>
</dbReference>
<evidence type="ECO:0000256" key="1">
    <source>
        <dbReference type="ARBA" id="ARBA00004162"/>
    </source>
</evidence>
<dbReference type="Pfam" id="PF02699">
    <property type="entry name" value="YajC"/>
    <property type="match status" value="1"/>
</dbReference>
<dbReference type="EMBL" id="FWXW01000010">
    <property type="protein sequence ID" value="SMC84446.1"/>
    <property type="molecule type" value="Genomic_DNA"/>
</dbReference>
<keyword evidence="7 11" id="KW-1133">Transmembrane helix</keyword>
<dbReference type="AlphaFoldDB" id="A0A1W2CHA7"/>
<dbReference type="Proteomes" id="UP000192790">
    <property type="component" value="Unassembled WGS sequence"/>
</dbReference>
<dbReference type="STRING" id="1122930.SAMN02745168_0010"/>
<dbReference type="PANTHER" id="PTHR33909">
    <property type="entry name" value="SEC TRANSLOCON ACCESSORY COMPLEX SUBUNIT YAJC"/>
    <property type="match status" value="1"/>
</dbReference>
<feature type="region of interest" description="Disordered" evidence="10">
    <location>
        <begin position="85"/>
        <end position="105"/>
    </location>
</feature>
<comment type="similarity">
    <text evidence="2">Belongs to the YajC family.</text>
</comment>
<dbReference type="PANTHER" id="PTHR33909:SF1">
    <property type="entry name" value="SEC TRANSLOCON ACCESSORY COMPLEX SUBUNIT YAJC"/>
    <property type="match status" value="1"/>
</dbReference>
<evidence type="ECO:0000256" key="11">
    <source>
        <dbReference type="SAM" id="Phobius"/>
    </source>
</evidence>
<sequence>MNLQYFLVLAVFVVGFYFIAVRPENKRRKDVETMRRELTVGDEVTTIGGIAGVVCQIKDNMITIETGADRVRIQLARWAVSTKGFQTTEEAQKGKKEKKDKKADK</sequence>
<comment type="subcellular location">
    <subcellularLocation>
        <location evidence="1">Cell membrane</location>
        <topology evidence="1">Single-pass membrane protein</topology>
    </subcellularLocation>
</comment>
<dbReference type="GO" id="GO:0015031">
    <property type="term" value="P:protein transport"/>
    <property type="evidence" value="ECO:0007669"/>
    <property type="project" value="UniProtKB-KW"/>
</dbReference>
<evidence type="ECO:0000256" key="10">
    <source>
        <dbReference type="SAM" id="MobiDB-lite"/>
    </source>
</evidence>